<feature type="transmembrane region" description="Helical" evidence="1">
    <location>
        <begin position="335"/>
        <end position="354"/>
    </location>
</feature>
<comment type="caution">
    <text evidence="3">The sequence shown here is derived from an EMBL/GenBank/DDBJ whole genome shotgun (WGS) entry which is preliminary data.</text>
</comment>
<feature type="transmembrane region" description="Helical" evidence="1">
    <location>
        <begin position="560"/>
        <end position="580"/>
    </location>
</feature>
<name>A0A846XKA6_9NOCA</name>
<evidence type="ECO:0000313" key="3">
    <source>
        <dbReference type="EMBL" id="NKY36721.1"/>
    </source>
</evidence>
<dbReference type="PANTHER" id="PTHR12147">
    <property type="entry name" value="METALLOPEPTIDASE M28 FAMILY MEMBER"/>
    <property type="match status" value="1"/>
</dbReference>
<reference evidence="3 4" key="1">
    <citation type="submission" date="2020-04" db="EMBL/GenBank/DDBJ databases">
        <title>MicrobeNet Type strains.</title>
        <authorList>
            <person name="Nicholson A.C."/>
        </authorList>
    </citation>
    <scope>NUCLEOTIDE SEQUENCE [LARGE SCALE GENOMIC DNA]</scope>
    <source>
        <strain evidence="3 4">DSM 45078</strain>
    </source>
</reference>
<dbReference type="InterPro" id="IPR045175">
    <property type="entry name" value="M28_fam"/>
</dbReference>
<sequence>MIVVRKLIGTQHRVLGAVVLLVLAGVAALAVRAEGNDRELVAAAQPGQFSAERGLAHLARFATEPRPLGSPASDRAEDYIAGEMRAAGFAVEIQHAVGSRAAPGLVTFGRVDNVIATLPGRDPTGTVVIAAHYDSATTGPGASDDGAAIAAMLEVGRLAGAQGGARNDLVLLFTDGEEDGLLGAEAFVREHPLGRAGGVVLNWEARGVSGPSLMFETSRGNAELSALFADTVPDPRGDSSMVEIYRNLPNDTDFTEFKAAGFDGMNFAYIEQPAFYHTAGDSLANLDPRSLQHHGDNMLALTRALGDADLPELRTDRDATYFRIGPVSIHYPNALVWPLALLAAAFVVGLAVLARRRELASTPRMALAAISVVLPIGVVMGLGQALWWLLVALRPGYHMMNGLLYRPGFYEAALAALAGTALFVWYLLLRVRLGPAALAVGALAWPAVLGLVCAAVAPGGAFLFTLPAGLAAAGVLSAMIPVRWAGWPAVALVAGLSISAIFFPVLARGVFDAVGMVYAGAGAACLALFGLMLLPAVELLLPEPEAFTGKIWAVPRTRLWAVPATVAVLGIVSVAVGLVVDRTDPAHPQRSHLAYVLDAETGQAHWVSAELHPTEWTGRYVTGRDTAVLPAGYTAEPLWTGPADPIDAPGPRVELRHRDGDTVTMRVTSARAASSLILRFDRPIDLVTTTVPGAAPVAVPVTGTRPDGLPGEIRFRDLPPEGVDFTVRTPGADRVAVTAADESLGLTGAPGFRPRPADTIASIRPDSDVMVVVRTYRM</sequence>
<feature type="transmembrane region" description="Helical" evidence="1">
    <location>
        <begin position="436"/>
        <end position="457"/>
    </location>
</feature>
<keyword evidence="1" id="KW-0812">Transmembrane</keyword>
<dbReference type="Proteomes" id="UP000565715">
    <property type="component" value="Unassembled WGS sequence"/>
</dbReference>
<evidence type="ECO:0000256" key="1">
    <source>
        <dbReference type="SAM" id="Phobius"/>
    </source>
</evidence>
<feature type="domain" description="Peptidase M28" evidence="2">
    <location>
        <begin position="113"/>
        <end position="301"/>
    </location>
</feature>
<dbReference type="GO" id="GO:0008235">
    <property type="term" value="F:metalloexopeptidase activity"/>
    <property type="evidence" value="ECO:0007669"/>
    <property type="project" value="InterPro"/>
</dbReference>
<evidence type="ECO:0000259" key="2">
    <source>
        <dbReference type="Pfam" id="PF04389"/>
    </source>
</evidence>
<dbReference type="GO" id="GO:0006508">
    <property type="term" value="P:proteolysis"/>
    <property type="evidence" value="ECO:0007669"/>
    <property type="project" value="InterPro"/>
</dbReference>
<proteinExistence type="predicted"/>
<dbReference type="InterPro" id="IPR007484">
    <property type="entry name" value="Peptidase_M28"/>
</dbReference>
<dbReference type="Pfam" id="PF04389">
    <property type="entry name" value="Peptidase_M28"/>
    <property type="match status" value="1"/>
</dbReference>
<dbReference type="SUPFAM" id="SSF53187">
    <property type="entry name" value="Zn-dependent exopeptidases"/>
    <property type="match status" value="1"/>
</dbReference>
<keyword evidence="1" id="KW-0472">Membrane</keyword>
<dbReference type="EMBL" id="JAAXOO010000007">
    <property type="protein sequence ID" value="NKY36721.1"/>
    <property type="molecule type" value="Genomic_DNA"/>
</dbReference>
<gene>
    <name evidence="3" type="ORF">HGA13_27145</name>
</gene>
<feature type="transmembrane region" description="Helical" evidence="1">
    <location>
        <begin position="489"/>
        <end position="511"/>
    </location>
</feature>
<feature type="transmembrane region" description="Helical" evidence="1">
    <location>
        <begin position="409"/>
        <end position="429"/>
    </location>
</feature>
<feature type="transmembrane region" description="Helical" evidence="1">
    <location>
        <begin position="366"/>
        <end position="389"/>
    </location>
</feature>
<dbReference type="Gene3D" id="3.40.630.10">
    <property type="entry name" value="Zn peptidases"/>
    <property type="match status" value="1"/>
</dbReference>
<dbReference type="AlphaFoldDB" id="A0A846XKA6"/>
<feature type="transmembrane region" description="Helical" evidence="1">
    <location>
        <begin position="517"/>
        <end position="540"/>
    </location>
</feature>
<accession>A0A846XKA6</accession>
<dbReference type="PANTHER" id="PTHR12147:SF26">
    <property type="entry name" value="PEPTIDASE M28 DOMAIN-CONTAINING PROTEIN"/>
    <property type="match status" value="1"/>
</dbReference>
<keyword evidence="4" id="KW-1185">Reference proteome</keyword>
<keyword evidence="1" id="KW-1133">Transmembrane helix</keyword>
<protein>
    <submittedName>
        <fullName evidence="3">M28 family peptidase</fullName>
    </submittedName>
</protein>
<organism evidence="3 4">
    <name type="scientific">Nocardia speluncae</name>
    <dbReference type="NCBI Taxonomy" id="419477"/>
    <lineage>
        <taxon>Bacteria</taxon>
        <taxon>Bacillati</taxon>
        <taxon>Actinomycetota</taxon>
        <taxon>Actinomycetes</taxon>
        <taxon>Mycobacteriales</taxon>
        <taxon>Nocardiaceae</taxon>
        <taxon>Nocardia</taxon>
    </lineage>
</organism>
<evidence type="ECO:0000313" key="4">
    <source>
        <dbReference type="Proteomes" id="UP000565715"/>
    </source>
</evidence>